<feature type="compositionally biased region" description="Basic and acidic residues" evidence="4">
    <location>
        <begin position="215"/>
        <end position="224"/>
    </location>
</feature>
<evidence type="ECO:0000313" key="5">
    <source>
        <dbReference type="EMBL" id="ORY82893.1"/>
    </source>
</evidence>
<feature type="repeat" description="WD" evidence="3">
    <location>
        <begin position="621"/>
        <end position="661"/>
    </location>
</feature>
<evidence type="ECO:0000256" key="3">
    <source>
        <dbReference type="PROSITE-ProRule" id="PRU00221"/>
    </source>
</evidence>
<dbReference type="InterPro" id="IPR040324">
    <property type="entry name" value="WDR44/Dgr2"/>
</dbReference>
<dbReference type="OrthoDB" id="1932312at2759"/>
<keyword evidence="2" id="KW-0677">Repeat</keyword>
<evidence type="ECO:0008006" key="7">
    <source>
        <dbReference type="Google" id="ProtNLM"/>
    </source>
</evidence>
<evidence type="ECO:0000313" key="6">
    <source>
        <dbReference type="Proteomes" id="UP000193467"/>
    </source>
</evidence>
<dbReference type="Gene3D" id="2.130.10.10">
    <property type="entry name" value="YVTN repeat-like/Quinoprotein amine dehydrogenase"/>
    <property type="match status" value="1"/>
</dbReference>
<dbReference type="PANTHER" id="PTHR14221:SF0">
    <property type="entry name" value="WD REPEAT-CONTAINING PROTEIN 44"/>
    <property type="match status" value="1"/>
</dbReference>
<feature type="repeat" description="WD" evidence="3">
    <location>
        <begin position="812"/>
        <end position="833"/>
    </location>
</feature>
<proteinExistence type="predicted"/>
<feature type="region of interest" description="Disordered" evidence="4">
    <location>
        <begin position="215"/>
        <end position="392"/>
    </location>
</feature>
<dbReference type="Proteomes" id="UP000193467">
    <property type="component" value="Unassembled WGS sequence"/>
</dbReference>
<feature type="compositionally biased region" description="Polar residues" evidence="4">
    <location>
        <begin position="279"/>
        <end position="289"/>
    </location>
</feature>
<evidence type="ECO:0000256" key="2">
    <source>
        <dbReference type="ARBA" id="ARBA00022737"/>
    </source>
</evidence>
<feature type="repeat" description="WD" evidence="3">
    <location>
        <begin position="491"/>
        <end position="527"/>
    </location>
</feature>
<comment type="caution">
    <text evidence="5">The sequence shown here is derived from an EMBL/GenBank/DDBJ whole genome shotgun (WGS) entry which is preliminary data.</text>
</comment>
<gene>
    <name evidence="5" type="ORF">BCR35DRAFT_331266</name>
</gene>
<reference evidence="5 6" key="1">
    <citation type="submission" date="2016-07" db="EMBL/GenBank/DDBJ databases">
        <title>Pervasive Adenine N6-methylation of Active Genes in Fungi.</title>
        <authorList>
            <consortium name="DOE Joint Genome Institute"/>
            <person name="Mondo S.J."/>
            <person name="Dannebaum R.O."/>
            <person name="Kuo R.C."/>
            <person name="Labutti K."/>
            <person name="Haridas S."/>
            <person name="Kuo A."/>
            <person name="Salamov A."/>
            <person name="Ahrendt S.R."/>
            <person name="Lipzen A."/>
            <person name="Sullivan W."/>
            <person name="Andreopoulos W.B."/>
            <person name="Clum A."/>
            <person name="Lindquist E."/>
            <person name="Daum C."/>
            <person name="Ramamoorthy G.K."/>
            <person name="Gryganskyi A."/>
            <person name="Culley D."/>
            <person name="Magnuson J.K."/>
            <person name="James T.Y."/>
            <person name="O'Malley M.A."/>
            <person name="Stajich J.E."/>
            <person name="Spatafora J.W."/>
            <person name="Visel A."/>
            <person name="Grigoriev I.V."/>
        </authorList>
    </citation>
    <scope>NUCLEOTIDE SEQUENCE [LARGE SCALE GENOMIC DNA]</scope>
    <source>
        <strain evidence="5 6">62-1032</strain>
    </source>
</reference>
<dbReference type="PANTHER" id="PTHR14221">
    <property type="entry name" value="WD REPEAT DOMAIN 44"/>
    <property type="match status" value="1"/>
</dbReference>
<feature type="compositionally biased region" description="Low complexity" evidence="4">
    <location>
        <begin position="55"/>
        <end position="67"/>
    </location>
</feature>
<dbReference type="InterPro" id="IPR001680">
    <property type="entry name" value="WD40_rpt"/>
</dbReference>
<evidence type="ECO:0000256" key="4">
    <source>
        <dbReference type="SAM" id="MobiDB-lite"/>
    </source>
</evidence>
<keyword evidence="6" id="KW-1185">Reference proteome</keyword>
<accession>A0A1Y2FG48</accession>
<feature type="compositionally biased region" description="Low complexity" evidence="4">
    <location>
        <begin position="427"/>
        <end position="436"/>
    </location>
</feature>
<dbReference type="EMBL" id="MCGR01000020">
    <property type="protein sequence ID" value="ORY82893.1"/>
    <property type="molecule type" value="Genomic_DNA"/>
</dbReference>
<dbReference type="InterPro" id="IPR020472">
    <property type="entry name" value="WD40_PAC1"/>
</dbReference>
<feature type="compositionally biased region" description="Low complexity" evidence="4">
    <location>
        <begin position="76"/>
        <end position="89"/>
    </location>
</feature>
<dbReference type="AlphaFoldDB" id="A0A1Y2FG48"/>
<dbReference type="SUPFAM" id="SSF50978">
    <property type="entry name" value="WD40 repeat-like"/>
    <property type="match status" value="2"/>
</dbReference>
<dbReference type="InParanoid" id="A0A1Y2FG48"/>
<organism evidence="5 6">
    <name type="scientific">Leucosporidium creatinivorum</name>
    <dbReference type="NCBI Taxonomy" id="106004"/>
    <lineage>
        <taxon>Eukaryota</taxon>
        <taxon>Fungi</taxon>
        <taxon>Dikarya</taxon>
        <taxon>Basidiomycota</taxon>
        <taxon>Pucciniomycotina</taxon>
        <taxon>Microbotryomycetes</taxon>
        <taxon>Leucosporidiales</taxon>
        <taxon>Leucosporidium</taxon>
    </lineage>
</organism>
<feature type="repeat" description="WD" evidence="3">
    <location>
        <begin position="661"/>
        <end position="695"/>
    </location>
</feature>
<feature type="compositionally biased region" description="Polar residues" evidence="4">
    <location>
        <begin position="347"/>
        <end position="367"/>
    </location>
</feature>
<feature type="compositionally biased region" description="Low complexity" evidence="4">
    <location>
        <begin position="540"/>
        <end position="586"/>
    </location>
</feature>
<feature type="compositionally biased region" description="Low complexity" evidence="4">
    <location>
        <begin position="123"/>
        <end position="147"/>
    </location>
</feature>
<feature type="compositionally biased region" description="Basic residues" evidence="4">
    <location>
        <begin position="964"/>
        <end position="975"/>
    </location>
</feature>
<keyword evidence="1 3" id="KW-0853">WD repeat</keyword>
<dbReference type="InterPro" id="IPR036322">
    <property type="entry name" value="WD40_repeat_dom_sf"/>
</dbReference>
<sequence>MSSLQQAHHFAPLRPPSPQFLRTAHQHDPIVDYLSALLPPTPPPLTSTARKRTRSSSPSSYFPRSNTWPPNLDSESSPQPRQQQPRSPSAAPTYGRTPSRSATAPLLISPAPPRRPPSPSSIPFPSLLRRRSPSPASPRSPIKSAASNGVLYSDSPTPATPTNGTPSKPGFPSLSRTPSSAAFVAASKDASVNPLTLQAIARRESEGEALRVVREREERERVLRDGGGSGPGVLRRRESWTRGGDGSGGSGSRTPKSGVGLGLVREGEVDESTARGHSRQASNGTNGTAKQGRRVSIASLSEFGQKDRSNSNLGAGGDTVKSAGGGGEAGAETIRKRSFFARLGGRKSSSMSMRASEVEPTSPTTSRAPGGAVEPTSPGIERSSTIKEKEKKEQIRFAKVKTKNKSTKDFNKLFLAQELFIPPPTSSLPTSTSATSGLDPPFAPTNPSSSTAHGDTESLTSPDDASQHSNAEPDTPSAGGKGVGVKGRKKNAVWSIKFSDDGRYLAVGGKDGVVRVWEVLSTPSARQATQYPDSSPPPSSTFDSASPSASATPSSSPPFTTSPLPSQPVSPTSTGTSATATSTSTPARKKATSVGAADKEKEGKVPVAIMPVFGSKPLHEFKGHEADVLDLSWSKNNFLLSSSMDKTVRLWHVSRSECLCAFQHLDFVTSIAFHPKDDRFFLSGSLDCKLRLWNIPEKRVHIWTELPELITSVAFTRDGKLAIAGSFVGICMFFEVETFRYHCQFAAKSTRGKNSKGRKVTSLVPFPLPSSGGERLLVTSNDSRMRLYHVADKNVEAKYAGHENTSSQIRASFSDDGRYIISGSEDRCVYIWDSGMAPKDDGHWHPLRKSKDGTGYESFSMSANIITCASFAPSQTREILAQSADPVFGDGHFHLQPLQATLSGASLFNVETNAANHLVPVNTAFSNTPVTSGEDAIIVVADDETGVISIFRNSNPPAEAVSSKKSKRMSRASQG</sequence>
<feature type="region of interest" description="Disordered" evidence="4">
    <location>
        <begin position="421"/>
        <end position="489"/>
    </location>
</feature>
<feature type="compositionally biased region" description="Polar residues" evidence="4">
    <location>
        <begin position="154"/>
        <end position="166"/>
    </location>
</feature>
<dbReference type="PROSITE" id="PS50294">
    <property type="entry name" value="WD_REPEATS_REGION"/>
    <property type="match status" value="4"/>
</dbReference>
<dbReference type="SMART" id="SM00320">
    <property type="entry name" value="WD40"/>
    <property type="match status" value="5"/>
</dbReference>
<name>A0A1Y2FG48_9BASI</name>
<dbReference type="PROSITE" id="PS50082">
    <property type="entry name" value="WD_REPEATS_2"/>
    <property type="match status" value="4"/>
</dbReference>
<feature type="region of interest" description="Disordered" evidence="4">
    <location>
        <begin position="1"/>
        <end position="193"/>
    </location>
</feature>
<protein>
    <recommendedName>
        <fullName evidence="7">WD40-repeat-containing domain protein</fullName>
    </recommendedName>
</protein>
<feature type="region of interest" description="Disordered" evidence="4">
    <location>
        <begin position="956"/>
        <end position="975"/>
    </location>
</feature>
<evidence type="ECO:0000256" key="1">
    <source>
        <dbReference type="ARBA" id="ARBA00022574"/>
    </source>
</evidence>
<feature type="compositionally biased region" description="Polar residues" evidence="4">
    <location>
        <begin position="445"/>
        <end position="472"/>
    </location>
</feature>
<dbReference type="InterPro" id="IPR015943">
    <property type="entry name" value="WD40/YVTN_repeat-like_dom_sf"/>
</dbReference>
<dbReference type="Pfam" id="PF00400">
    <property type="entry name" value="WD40"/>
    <property type="match status" value="4"/>
</dbReference>
<feature type="compositionally biased region" description="Pro residues" evidence="4">
    <location>
        <begin position="110"/>
        <end position="122"/>
    </location>
</feature>
<dbReference type="PRINTS" id="PR00320">
    <property type="entry name" value="GPROTEINBRPT"/>
</dbReference>
<feature type="region of interest" description="Disordered" evidence="4">
    <location>
        <begin position="525"/>
        <end position="601"/>
    </location>
</feature>